<gene>
    <name evidence="2" type="ORF">L873DRAFT_623040</name>
</gene>
<dbReference type="AlphaFoldDB" id="A0A3N4IUT8"/>
<keyword evidence="3" id="KW-1185">Reference proteome</keyword>
<evidence type="ECO:0000256" key="1">
    <source>
        <dbReference type="SAM" id="Phobius"/>
    </source>
</evidence>
<evidence type="ECO:0000313" key="2">
    <source>
        <dbReference type="EMBL" id="RPA89566.1"/>
    </source>
</evidence>
<evidence type="ECO:0000313" key="3">
    <source>
        <dbReference type="Proteomes" id="UP000276215"/>
    </source>
</evidence>
<protein>
    <submittedName>
        <fullName evidence="2">Uncharacterized protein</fullName>
    </submittedName>
</protein>
<keyword evidence="1" id="KW-1133">Transmembrane helix</keyword>
<proteinExistence type="predicted"/>
<dbReference type="Proteomes" id="UP000276215">
    <property type="component" value="Unassembled WGS sequence"/>
</dbReference>
<feature type="transmembrane region" description="Helical" evidence="1">
    <location>
        <begin position="12"/>
        <end position="36"/>
    </location>
</feature>
<dbReference type="EMBL" id="ML120568">
    <property type="protein sequence ID" value="RPA89566.1"/>
    <property type="molecule type" value="Genomic_DNA"/>
</dbReference>
<keyword evidence="1" id="KW-0812">Transmembrane</keyword>
<organism evidence="2 3">
    <name type="scientific">Choiromyces venosus 120613-1</name>
    <dbReference type="NCBI Taxonomy" id="1336337"/>
    <lineage>
        <taxon>Eukaryota</taxon>
        <taxon>Fungi</taxon>
        <taxon>Dikarya</taxon>
        <taxon>Ascomycota</taxon>
        <taxon>Pezizomycotina</taxon>
        <taxon>Pezizomycetes</taxon>
        <taxon>Pezizales</taxon>
        <taxon>Tuberaceae</taxon>
        <taxon>Choiromyces</taxon>
    </lineage>
</organism>
<accession>A0A3N4IUT8</accession>
<keyword evidence="1" id="KW-0472">Membrane</keyword>
<name>A0A3N4IUT8_9PEZI</name>
<sequence length="173" mass="19903">MGTQIHIDNLPYKILIPVFRFFFVLLPNFSLFRFFMAITCNSPTPAVVISPPSFSHHPDLEVCFRVAWQPVIEVGVEGSERHDMKPATPASNKPAEKIRSLQKWILSIVIGEQKKKGHEGFHSRYCTNPCCTDPLYIAIQLLEYCTLLYCTRTLSAHRGLSQWVLLVYFIYRV</sequence>
<reference evidence="2 3" key="1">
    <citation type="journal article" date="2018" name="Nat. Ecol. Evol.">
        <title>Pezizomycetes genomes reveal the molecular basis of ectomycorrhizal truffle lifestyle.</title>
        <authorList>
            <person name="Murat C."/>
            <person name="Payen T."/>
            <person name="Noel B."/>
            <person name="Kuo A."/>
            <person name="Morin E."/>
            <person name="Chen J."/>
            <person name="Kohler A."/>
            <person name="Krizsan K."/>
            <person name="Balestrini R."/>
            <person name="Da Silva C."/>
            <person name="Montanini B."/>
            <person name="Hainaut M."/>
            <person name="Levati E."/>
            <person name="Barry K.W."/>
            <person name="Belfiori B."/>
            <person name="Cichocki N."/>
            <person name="Clum A."/>
            <person name="Dockter R.B."/>
            <person name="Fauchery L."/>
            <person name="Guy J."/>
            <person name="Iotti M."/>
            <person name="Le Tacon F."/>
            <person name="Lindquist E.A."/>
            <person name="Lipzen A."/>
            <person name="Malagnac F."/>
            <person name="Mello A."/>
            <person name="Molinier V."/>
            <person name="Miyauchi S."/>
            <person name="Poulain J."/>
            <person name="Riccioni C."/>
            <person name="Rubini A."/>
            <person name="Sitrit Y."/>
            <person name="Splivallo R."/>
            <person name="Traeger S."/>
            <person name="Wang M."/>
            <person name="Zifcakova L."/>
            <person name="Wipf D."/>
            <person name="Zambonelli A."/>
            <person name="Paolocci F."/>
            <person name="Nowrousian M."/>
            <person name="Ottonello S."/>
            <person name="Baldrian P."/>
            <person name="Spatafora J.W."/>
            <person name="Henrissat B."/>
            <person name="Nagy L.G."/>
            <person name="Aury J.M."/>
            <person name="Wincker P."/>
            <person name="Grigoriev I.V."/>
            <person name="Bonfante P."/>
            <person name="Martin F.M."/>
        </authorList>
    </citation>
    <scope>NUCLEOTIDE SEQUENCE [LARGE SCALE GENOMIC DNA]</scope>
    <source>
        <strain evidence="2 3">120613-1</strain>
    </source>
</reference>